<comment type="caution">
    <text evidence="1">The sequence shown here is derived from an EMBL/GenBank/DDBJ whole genome shotgun (WGS) entry which is preliminary data.</text>
</comment>
<dbReference type="EMBL" id="JAMKFB020000021">
    <property type="protein sequence ID" value="KAL0161955.1"/>
    <property type="molecule type" value="Genomic_DNA"/>
</dbReference>
<accession>A0ABD0NKN8</accession>
<organism evidence="1 2">
    <name type="scientific">Cirrhinus mrigala</name>
    <name type="common">Mrigala</name>
    <dbReference type="NCBI Taxonomy" id="683832"/>
    <lineage>
        <taxon>Eukaryota</taxon>
        <taxon>Metazoa</taxon>
        <taxon>Chordata</taxon>
        <taxon>Craniata</taxon>
        <taxon>Vertebrata</taxon>
        <taxon>Euteleostomi</taxon>
        <taxon>Actinopterygii</taxon>
        <taxon>Neopterygii</taxon>
        <taxon>Teleostei</taxon>
        <taxon>Ostariophysi</taxon>
        <taxon>Cypriniformes</taxon>
        <taxon>Cyprinidae</taxon>
        <taxon>Labeoninae</taxon>
        <taxon>Labeonini</taxon>
        <taxon>Cirrhinus</taxon>
    </lineage>
</organism>
<feature type="non-terminal residue" evidence="1">
    <location>
        <position position="1"/>
    </location>
</feature>
<name>A0ABD0NKN8_CIRMR</name>
<feature type="non-terminal residue" evidence="1">
    <location>
        <position position="50"/>
    </location>
</feature>
<dbReference type="Proteomes" id="UP001529510">
    <property type="component" value="Unassembled WGS sequence"/>
</dbReference>
<dbReference type="AlphaFoldDB" id="A0ABD0NKN8"/>
<protein>
    <submittedName>
        <fullName evidence="1">Uncharacterized protein</fullName>
    </submittedName>
</protein>
<proteinExistence type="predicted"/>
<sequence>TLHMQFELERSCLQWHELIMRAVSSTTDGQKRAGSVPSSIDRCISHITQY</sequence>
<gene>
    <name evidence="1" type="ORF">M9458_041351</name>
</gene>
<keyword evidence="2" id="KW-1185">Reference proteome</keyword>
<evidence type="ECO:0000313" key="2">
    <source>
        <dbReference type="Proteomes" id="UP001529510"/>
    </source>
</evidence>
<evidence type="ECO:0000313" key="1">
    <source>
        <dbReference type="EMBL" id="KAL0161955.1"/>
    </source>
</evidence>
<reference evidence="1 2" key="1">
    <citation type="submission" date="2024-05" db="EMBL/GenBank/DDBJ databases">
        <title>Genome sequencing and assembly of Indian major carp, Cirrhinus mrigala (Hamilton, 1822).</title>
        <authorList>
            <person name="Mohindra V."/>
            <person name="Chowdhury L.M."/>
            <person name="Lal K."/>
            <person name="Jena J.K."/>
        </authorList>
    </citation>
    <scope>NUCLEOTIDE SEQUENCE [LARGE SCALE GENOMIC DNA]</scope>
    <source>
        <strain evidence="1">CM1030</strain>
        <tissue evidence="1">Blood</tissue>
    </source>
</reference>